<dbReference type="PROSITE" id="PS00514">
    <property type="entry name" value="FIBRINOGEN_C_1"/>
    <property type="match status" value="1"/>
</dbReference>
<evidence type="ECO:0000256" key="3">
    <source>
        <dbReference type="SAM" id="SignalP"/>
    </source>
</evidence>
<dbReference type="Proteomes" id="UP000075885">
    <property type="component" value="Unassembled WGS sequence"/>
</dbReference>
<evidence type="ECO:0000259" key="4">
    <source>
        <dbReference type="PROSITE" id="PS51406"/>
    </source>
</evidence>
<evidence type="ECO:0000313" key="5">
    <source>
        <dbReference type="EnsemblMetazoa" id="AEPI007350-PA"/>
    </source>
</evidence>
<evidence type="ECO:0000313" key="6">
    <source>
        <dbReference type="Proteomes" id="UP000075885"/>
    </source>
</evidence>
<evidence type="ECO:0000256" key="1">
    <source>
        <dbReference type="ARBA" id="ARBA00023157"/>
    </source>
</evidence>
<sequence length="295" mass="33610">MGVWGTYLLVSVLSLAATRVSAAQVGNPASQLTLLQQKLADLEATAQNLTQKIVQLRKEFLLIANQTDPNKEVENGTIPSYPDAPLWYRSCKEVPSNKSDKYLIRPTEKSEPFLAYCDQLSFGGGWLVFQLRYNGSVDFRRNWTEYRNGFGSVDGEFWLGLERLHRLTSAKPHELLVVMEDFTGNYEFALYSEFEIDNEMQHYSLKKLGTFIGSAGDSMRIHKGMKFSTSDRDNDRVSSLNCASSYEGAWWYDSCYQANLNGVYMNERNAKAIVWYTYKNATVGMAYSKMMIREA</sequence>
<dbReference type="InterPro" id="IPR036056">
    <property type="entry name" value="Fibrinogen-like_C"/>
</dbReference>
<dbReference type="STRING" id="199890.A0A182PK84"/>
<reference evidence="6" key="1">
    <citation type="submission" date="2013-03" db="EMBL/GenBank/DDBJ databases">
        <title>The Genome Sequence of Anopheles epiroticus epiroticus2.</title>
        <authorList>
            <consortium name="The Broad Institute Genomics Platform"/>
            <person name="Neafsey D.E."/>
            <person name="Howell P."/>
            <person name="Walker B."/>
            <person name="Young S.K."/>
            <person name="Zeng Q."/>
            <person name="Gargeya S."/>
            <person name="Fitzgerald M."/>
            <person name="Haas B."/>
            <person name="Abouelleil A."/>
            <person name="Allen A.W."/>
            <person name="Alvarado L."/>
            <person name="Arachchi H.M."/>
            <person name="Berlin A.M."/>
            <person name="Chapman S.B."/>
            <person name="Gainer-Dewar J."/>
            <person name="Goldberg J."/>
            <person name="Griggs A."/>
            <person name="Gujja S."/>
            <person name="Hansen M."/>
            <person name="Howarth C."/>
            <person name="Imamovic A."/>
            <person name="Ireland A."/>
            <person name="Larimer J."/>
            <person name="McCowan C."/>
            <person name="Murphy C."/>
            <person name="Pearson M."/>
            <person name="Poon T.W."/>
            <person name="Priest M."/>
            <person name="Roberts A."/>
            <person name="Saif S."/>
            <person name="Shea T."/>
            <person name="Sisk P."/>
            <person name="Sykes S."/>
            <person name="Wortman J."/>
            <person name="Nusbaum C."/>
            <person name="Birren B."/>
        </authorList>
    </citation>
    <scope>NUCLEOTIDE SEQUENCE [LARGE SCALE GENOMIC DNA]</scope>
    <source>
        <strain evidence="6">Epiroticus2</strain>
    </source>
</reference>
<feature type="chain" id="PRO_5008131423" evidence="3">
    <location>
        <begin position="23"/>
        <end position="295"/>
    </location>
</feature>
<dbReference type="EnsemblMetazoa" id="AEPI007350-RA">
    <property type="protein sequence ID" value="AEPI007350-PA"/>
    <property type="gene ID" value="AEPI007350"/>
</dbReference>
<accession>A0A182PK84</accession>
<dbReference type="InterPro" id="IPR014716">
    <property type="entry name" value="Fibrinogen_a/b/g_C_1"/>
</dbReference>
<dbReference type="PROSITE" id="PS51406">
    <property type="entry name" value="FIBRINOGEN_C_2"/>
    <property type="match status" value="1"/>
</dbReference>
<protein>
    <submittedName>
        <fullName evidence="5">Fibrinogen C-terminal domain-containing protein</fullName>
    </submittedName>
</protein>
<proteinExistence type="predicted"/>
<dbReference type="SUPFAM" id="SSF56496">
    <property type="entry name" value="Fibrinogen C-terminal domain-like"/>
    <property type="match status" value="1"/>
</dbReference>
<organism evidence="5 6">
    <name type="scientific">Anopheles epiroticus</name>
    <dbReference type="NCBI Taxonomy" id="199890"/>
    <lineage>
        <taxon>Eukaryota</taxon>
        <taxon>Metazoa</taxon>
        <taxon>Ecdysozoa</taxon>
        <taxon>Arthropoda</taxon>
        <taxon>Hexapoda</taxon>
        <taxon>Insecta</taxon>
        <taxon>Pterygota</taxon>
        <taxon>Neoptera</taxon>
        <taxon>Endopterygota</taxon>
        <taxon>Diptera</taxon>
        <taxon>Nematocera</taxon>
        <taxon>Culicoidea</taxon>
        <taxon>Culicidae</taxon>
        <taxon>Anophelinae</taxon>
        <taxon>Anopheles</taxon>
    </lineage>
</organism>
<keyword evidence="2" id="KW-0175">Coiled coil</keyword>
<dbReference type="CDD" id="cd00087">
    <property type="entry name" value="FReD"/>
    <property type="match status" value="1"/>
</dbReference>
<keyword evidence="6" id="KW-1185">Reference proteome</keyword>
<dbReference type="Pfam" id="PF00147">
    <property type="entry name" value="Fibrinogen_C"/>
    <property type="match status" value="1"/>
</dbReference>
<feature type="coiled-coil region" evidence="2">
    <location>
        <begin position="32"/>
        <end position="59"/>
    </location>
</feature>
<dbReference type="PANTHER" id="PTHR19143">
    <property type="entry name" value="FIBRINOGEN/TENASCIN/ANGIOPOEITIN"/>
    <property type="match status" value="1"/>
</dbReference>
<evidence type="ECO:0000256" key="2">
    <source>
        <dbReference type="SAM" id="Coils"/>
    </source>
</evidence>
<dbReference type="SMART" id="SM00186">
    <property type="entry name" value="FBG"/>
    <property type="match status" value="1"/>
</dbReference>
<keyword evidence="3" id="KW-0732">Signal</keyword>
<dbReference type="InterPro" id="IPR050373">
    <property type="entry name" value="Fibrinogen_C-term_domain"/>
</dbReference>
<dbReference type="InterPro" id="IPR002181">
    <property type="entry name" value="Fibrinogen_a/b/g_C_dom"/>
</dbReference>
<dbReference type="AlphaFoldDB" id="A0A182PK84"/>
<feature type="domain" description="Fibrinogen C-terminal" evidence="4">
    <location>
        <begin position="82"/>
        <end position="295"/>
    </location>
</feature>
<dbReference type="GO" id="GO:0005615">
    <property type="term" value="C:extracellular space"/>
    <property type="evidence" value="ECO:0007669"/>
    <property type="project" value="TreeGrafter"/>
</dbReference>
<feature type="signal peptide" evidence="3">
    <location>
        <begin position="1"/>
        <end position="22"/>
    </location>
</feature>
<keyword evidence="1" id="KW-1015">Disulfide bond</keyword>
<dbReference type="InterPro" id="IPR020837">
    <property type="entry name" value="Fibrinogen_CS"/>
</dbReference>
<dbReference type="Gene3D" id="3.90.215.10">
    <property type="entry name" value="Gamma Fibrinogen, chain A, domain 1"/>
    <property type="match status" value="1"/>
</dbReference>
<reference evidence="5" key="2">
    <citation type="submission" date="2020-05" db="UniProtKB">
        <authorList>
            <consortium name="EnsemblMetazoa"/>
        </authorList>
    </citation>
    <scope>IDENTIFICATION</scope>
    <source>
        <strain evidence="5">Epiroticus2</strain>
    </source>
</reference>
<dbReference type="VEuPathDB" id="VectorBase:AEPI007350"/>
<dbReference type="PANTHER" id="PTHR19143:SF327">
    <property type="entry name" value="FI21813P1-RELATED"/>
    <property type="match status" value="1"/>
</dbReference>
<name>A0A182PK84_9DIPT</name>